<dbReference type="OrthoDB" id="1424919at2"/>
<keyword evidence="2" id="KW-1185">Reference proteome</keyword>
<dbReference type="eggNOG" id="ENOG502ZC35">
    <property type="taxonomic scope" value="Bacteria"/>
</dbReference>
<gene>
    <name evidence="1" type="ORF">IA57_11215</name>
</gene>
<dbReference type="RefSeq" id="WP_036123120.1">
    <property type="nucleotide sequence ID" value="NZ_BMET01000004.1"/>
</dbReference>
<sequence length="196" mass="23383">MTNYYYNLLPKLIPFVFEKHYHNHFINIEWVLINGLASKKVVYVFRPDHSLDIIENAKITQTHWQHITTNFFSIQTEDGRQVVSLHYKDTDVLVINKKGTDDYAFFVDESSYKHSLNTKADLQKFLLDKYLKKAKTLIKEHQFYYIQNFEEHGPFTVTELSVRVKNKVTDVRCFVRDINESNYNNRIRIADLLKEL</sequence>
<accession>A0A084TJW2</accession>
<evidence type="ECO:0000313" key="1">
    <source>
        <dbReference type="EMBL" id="KFB00998.1"/>
    </source>
</evidence>
<name>A0A084TJW2_9FLAO</name>
<protein>
    <submittedName>
        <fullName evidence="1">Uncharacterized protein</fullName>
    </submittedName>
</protein>
<dbReference type="Proteomes" id="UP000028521">
    <property type="component" value="Unassembled WGS sequence"/>
</dbReference>
<dbReference type="EMBL" id="JPFK01000007">
    <property type="protein sequence ID" value="KFB00998.1"/>
    <property type="molecule type" value="Genomic_DNA"/>
</dbReference>
<dbReference type="STRING" id="1197477.IA57_11215"/>
<organism evidence="1 2">
    <name type="scientific">Mangrovimonas yunxiaonensis</name>
    <dbReference type="NCBI Taxonomy" id="1197477"/>
    <lineage>
        <taxon>Bacteria</taxon>
        <taxon>Pseudomonadati</taxon>
        <taxon>Bacteroidota</taxon>
        <taxon>Flavobacteriia</taxon>
        <taxon>Flavobacteriales</taxon>
        <taxon>Flavobacteriaceae</taxon>
        <taxon>Mangrovimonas</taxon>
    </lineage>
</organism>
<comment type="caution">
    <text evidence="1">The sequence shown here is derived from an EMBL/GenBank/DDBJ whole genome shotgun (WGS) entry which is preliminary data.</text>
</comment>
<dbReference type="AlphaFoldDB" id="A0A084TJW2"/>
<proteinExistence type="predicted"/>
<reference evidence="2" key="2">
    <citation type="submission" date="2014-07" db="EMBL/GenBank/DDBJ databases">
        <title>Genome sequence of Mangrovimonas yunxiaonensis.</title>
        <authorList>
            <person name="Li Y."/>
            <person name="Zheng T."/>
        </authorList>
    </citation>
    <scope>NUCLEOTIDE SEQUENCE [LARGE SCALE GENOMIC DNA]</scope>
    <source>
        <strain evidence="2">LY01</strain>
    </source>
</reference>
<reference evidence="1 2" key="1">
    <citation type="journal article" date="2014" name="Genome Announc.">
        <title>Draft Genome Sequence of the Algicidal Bacterium Mangrovimonas yunxiaonensis Strain LY01.</title>
        <authorList>
            <person name="Li Y."/>
            <person name="Zhu H."/>
            <person name="Li C."/>
            <person name="Zhang H."/>
            <person name="Chen Z."/>
            <person name="Zheng W."/>
            <person name="Xu H."/>
            <person name="Zheng T."/>
        </authorList>
    </citation>
    <scope>NUCLEOTIDE SEQUENCE [LARGE SCALE GENOMIC DNA]</scope>
    <source>
        <strain evidence="1 2">LY01</strain>
    </source>
</reference>
<evidence type="ECO:0000313" key="2">
    <source>
        <dbReference type="Proteomes" id="UP000028521"/>
    </source>
</evidence>